<comment type="caution">
    <text evidence="5">The sequence shown here is derived from an EMBL/GenBank/DDBJ whole genome shotgun (WGS) entry which is preliminary data.</text>
</comment>
<dbReference type="InterPro" id="IPR018060">
    <property type="entry name" value="HTH_AraC"/>
</dbReference>
<feature type="domain" description="HTH araC/xylS-type" evidence="4">
    <location>
        <begin position="174"/>
        <end position="272"/>
    </location>
</feature>
<accession>A0A1B7JJ97</accession>
<dbReference type="GO" id="GO:0003700">
    <property type="term" value="F:DNA-binding transcription factor activity"/>
    <property type="evidence" value="ECO:0007669"/>
    <property type="project" value="InterPro"/>
</dbReference>
<organism evidence="5 6">
    <name type="scientific">Providencia heimbachae ATCC 35613</name>
    <dbReference type="NCBI Taxonomy" id="1354272"/>
    <lineage>
        <taxon>Bacteria</taxon>
        <taxon>Pseudomonadati</taxon>
        <taxon>Pseudomonadota</taxon>
        <taxon>Gammaproteobacteria</taxon>
        <taxon>Enterobacterales</taxon>
        <taxon>Morganellaceae</taxon>
        <taxon>Providencia</taxon>
    </lineage>
</organism>
<dbReference type="EMBL" id="LXEW01000048">
    <property type="protein sequence ID" value="OAT47965.1"/>
    <property type="molecule type" value="Genomic_DNA"/>
</dbReference>
<proteinExistence type="predicted"/>
<dbReference type="InterPro" id="IPR009057">
    <property type="entry name" value="Homeodomain-like_sf"/>
</dbReference>
<dbReference type="InterPro" id="IPR018062">
    <property type="entry name" value="HTH_AraC-typ_CS"/>
</dbReference>
<evidence type="ECO:0000256" key="1">
    <source>
        <dbReference type="ARBA" id="ARBA00023015"/>
    </source>
</evidence>
<dbReference type="PANTHER" id="PTHR43280:SF2">
    <property type="entry name" value="HTH-TYPE TRANSCRIPTIONAL REGULATOR EXSA"/>
    <property type="match status" value="1"/>
</dbReference>
<evidence type="ECO:0000256" key="2">
    <source>
        <dbReference type="ARBA" id="ARBA00023125"/>
    </source>
</evidence>
<gene>
    <name evidence="5" type="ORF">M998_3391</name>
</gene>
<reference evidence="5 6" key="1">
    <citation type="submission" date="2016-04" db="EMBL/GenBank/DDBJ databases">
        <title>ATOL: Assembling a taxonomically balanced genome-scale reconstruction of the evolutionary history of the Enterobacteriaceae.</title>
        <authorList>
            <person name="Plunkett G.III."/>
            <person name="Neeno-Eckwall E.C."/>
            <person name="Glasner J.D."/>
            <person name="Perna N.T."/>
        </authorList>
    </citation>
    <scope>NUCLEOTIDE SEQUENCE [LARGE SCALE GENOMIC DNA]</scope>
    <source>
        <strain evidence="5 6">ATCC 35613</strain>
    </source>
</reference>
<keyword evidence="3" id="KW-0804">Transcription</keyword>
<dbReference type="SMART" id="SM00342">
    <property type="entry name" value="HTH_ARAC"/>
    <property type="match status" value="1"/>
</dbReference>
<dbReference type="Pfam" id="PF22200">
    <property type="entry name" value="ExsA_N"/>
    <property type="match status" value="1"/>
</dbReference>
<dbReference type="GO" id="GO:0043565">
    <property type="term" value="F:sequence-specific DNA binding"/>
    <property type="evidence" value="ECO:0007669"/>
    <property type="project" value="InterPro"/>
</dbReference>
<name>A0A1B7JJ97_9GAMM</name>
<dbReference type="AlphaFoldDB" id="A0A1B7JJ97"/>
<protein>
    <submittedName>
        <fullName evidence="5">Type III secretion thermoregulatory protein</fullName>
    </submittedName>
</protein>
<evidence type="ECO:0000313" key="6">
    <source>
        <dbReference type="Proteomes" id="UP000078224"/>
    </source>
</evidence>
<dbReference type="Pfam" id="PF12833">
    <property type="entry name" value="HTH_18"/>
    <property type="match status" value="1"/>
</dbReference>
<dbReference type="InterPro" id="IPR054015">
    <property type="entry name" value="ExsA-like_N"/>
</dbReference>
<dbReference type="Gene3D" id="1.10.10.60">
    <property type="entry name" value="Homeodomain-like"/>
    <property type="match status" value="1"/>
</dbReference>
<evidence type="ECO:0000256" key="3">
    <source>
        <dbReference type="ARBA" id="ARBA00023163"/>
    </source>
</evidence>
<evidence type="ECO:0000313" key="5">
    <source>
        <dbReference type="EMBL" id="OAT47965.1"/>
    </source>
</evidence>
<evidence type="ECO:0000259" key="4">
    <source>
        <dbReference type="PROSITE" id="PS01124"/>
    </source>
</evidence>
<dbReference type="Proteomes" id="UP000078224">
    <property type="component" value="Unassembled WGS sequence"/>
</dbReference>
<dbReference type="PRINTS" id="PR00032">
    <property type="entry name" value="HTHARAC"/>
</dbReference>
<dbReference type="PROSITE" id="PS00041">
    <property type="entry name" value="HTH_ARAC_FAMILY_1"/>
    <property type="match status" value="1"/>
</dbReference>
<keyword evidence="1" id="KW-0805">Transcription regulation</keyword>
<dbReference type="RefSeq" id="WP_068909929.1">
    <property type="nucleotide sequence ID" value="NZ_LXEW01000048.1"/>
</dbReference>
<dbReference type="PATRIC" id="fig|1354272.4.peg.3469"/>
<sequence length="273" mass="31452">MQDENSLNNQVIKKIRIDKNNAHSILDLPSKGIIIIEKGSLLLETPAATEILNEGDILYHKQGSYSFKIMDNIADCEFYWLPLEDDFLREFINQHGTQLSEIERAEQDQGDIIKFVPCCLMDDIKKSLKSFVTNNYPDIIVSLRISELLLLLSYNDQGALLLAKLRQLSNRQAARLQSFMEHNYLKEWKLSEFAKTFGMGLTTFKELFNTVYSTSPRSWISEKRIMYAHQLLINTAMSIVEVSMEAGFSSQSYFTQSYRKRFGYTPSRSRVAA</sequence>
<dbReference type="InterPro" id="IPR020449">
    <property type="entry name" value="Tscrpt_reg_AraC-type_HTH"/>
</dbReference>
<dbReference type="SUPFAM" id="SSF46689">
    <property type="entry name" value="Homeodomain-like"/>
    <property type="match status" value="1"/>
</dbReference>
<dbReference type="OrthoDB" id="9023142at2"/>
<keyword evidence="6" id="KW-1185">Reference proteome</keyword>
<keyword evidence="2" id="KW-0238">DNA-binding</keyword>
<dbReference type="PANTHER" id="PTHR43280">
    <property type="entry name" value="ARAC-FAMILY TRANSCRIPTIONAL REGULATOR"/>
    <property type="match status" value="1"/>
</dbReference>
<dbReference type="PROSITE" id="PS01124">
    <property type="entry name" value="HTH_ARAC_FAMILY_2"/>
    <property type="match status" value="1"/>
</dbReference>